<dbReference type="InterPro" id="IPR010982">
    <property type="entry name" value="Lambda_DNA-bd_dom_sf"/>
</dbReference>
<dbReference type="Proteomes" id="UP000579647">
    <property type="component" value="Unassembled WGS sequence"/>
</dbReference>
<dbReference type="GO" id="GO:0003677">
    <property type="term" value="F:DNA binding"/>
    <property type="evidence" value="ECO:0007669"/>
    <property type="project" value="InterPro"/>
</dbReference>
<gene>
    <name evidence="3" type="ORF">HNR07_005368</name>
</gene>
<accession>A0A840WML5</accession>
<organism evidence="3 4">
    <name type="scientific">Nocardiopsis metallicus</name>
    <dbReference type="NCBI Taxonomy" id="179819"/>
    <lineage>
        <taxon>Bacteria</taxon>
        <taxon>Bacillati</taxon>
        <taxon>Actinomycetota</taxon>
        <taxon>Actinomycetes</taxon>
        <taxon>Streptosporangiales</taxon>
        <taxon>Nocardiopsidaceae</taxon>
        <taxon>Nocardiopsis</taxon>
    </lineage>
</organism>
<feature type="region of interest" description="Disordered" evidence="1">
    <location>
        <begin position="1"/>
        <end position="23"/>
    </location>
</feature>
<dbReference type="RefSeq" id="WP_184367386.1">
    <property type="nucleotide sequence ID" value="NZ_BAAAKM010000112.1"/>
</dbReference>
<dbReference type="Pfam" id="PF13560">
    <property type="entry name" value="HTH_31"/>
    <property type="match status" value="1"/>
</dbReference>
<keyword evidence="4" id="KW-1185">Reference proteome</keyword>
<protein>
    <submittedName>
        <fullName evidence="3">Transcriptional regulator with XRE-family HTH domain</fullName>
    </submittedName>
</protein>
<dbReference type="InterPro" id="IPR043917">
    <property type="entry name" value="DUF5753"/>
</dbReference>
<dbReference type="AlphaFoldDB" id="A0A840WML5"/>
<name>A0A840WML5_9ACTN</name>
<dbReference type="Pfam" id="PF19054">
    <property type="entry name" value="DUF5753"/>
    <property type="match status" value="1"/>
</dbReference>
<sequence length="296" mass="33807">MTAPAQRRQEVEMPEGTPVHGSPARRHYLVSQLKRLRTRTGLSQEEAAEAMGWHKSKVSRMENGKWKRLSGPEIDALCRLYEAPDELREELSHIAKAASRNRSAAWWNAYEDVPGGAYYPLEYEAGQIFEYTLGLFGGLAQHPDYVRALMERGAVPDEAERERRLEARVERTRSILRRETPPQMWWVIDEPVLTCQIGGNKVMRTQLEHLLELSEHPAINLQVLPQSEGMSLNYGFSLLWIGDDRVGHVDVPPHGLLFDAQEDVQHHELRSQHLRAAAASPERSRDLIRARISELT</sequence>
<dbReference type="Gene3D" id="1.10.260.40">
    <property type="entry name" value="lambda repressor-like DNA-binding domains"/>
    <property type="match status" value="1"/>
</dbReference>
<dbReference type="SMART" id="SM00530">
    <property type="entry name" value="HTH_XRE"/>
    <property type="match status" value="1"/>
</dbReference>
<evidence type="ECO:0000313" key="4">
    <source>
        <dbReference type="Proteomes" id="UP000579647"/>
    </source>
</evidence>
<feature type="domain" description="HTH cro/C1-type" evidence="2">
    <location>
        <begin position="33"/>
        <end position="87"/>
    </location>
</feature>
<dbReference type="SUPFAM" id="SSF47413">
    <property type="entry name" value="lambda repressor-like DNA-binding domains"/>
    <property type="match status" value="1"/>
</dbReference>
<reference evidence="3 4" key="1">
    <citation type="submission" date="2020-08" db="EMBL/GenBank/DDBJ databases">
        <title>Sequencing the genomes of 1000 actinobacteria strains.</title>
        <authorList>
            <person name="Klenk H.-P."/>
        </authorList>
    </citation>
    <scope>NUCLEOTIDE SEQUENCE [LARGE SCALE GENOMIC DNA]</scope>
    <source>
        <strain evidence="3 4">DSM 44598</strain>
    </source>
</reference>
<dbReference type="EMBL" id="JACHDO010000001">
    <property type="protein sequence ID" value="MBB5494231.1"/>
    <property type="molecule type" value="Genomic_DNA"/>
</dbReference>
<evidence type="ECO:0000259" key="2">
    <source>
        <dbReference type="PROSITE" id="PS50943"/>
    </source>
</evidence>
<dbReference type="PROSITE" id="PS50943">
    <property type="entry name" value="HTH_CROC1"/>
    <property type="match status" value="1"/>
</dbReference>
<dbReference type="InterPro" id="IPR001387">
    <property type="entry name" value="Cro/C1-type_HTH"/>
</dbReference>
<proteinExistence type="predicted"/>
<evidence type="ECO:0000256" key="1">
    <source>
        <dbReference type="SAM" id="MobiDB-lite"/>
    </source>
</evidence>
<dbReference type="CDD" id="cd00093">
    <property type="entry name" value="HTH_XRE"/>
    <property type="match status" value="1"/>
</dbReference>
<comment type="caution">
    <text evidence="3">The sequence shown here is derived from an EMBL/GenBank/DDBJ whole genome shotgun (WGS) entry which is preliminary data.</text>
</comment>
<evidence type="ECO:0000313" key="3">
    <source>
        <dbReference type="EMBL" id="MBB5494231.1"/>
    </source>
</evidence>